<dbReference type="SUPFAM" id="SSF55874">
    <property type="entry name" value="ATPase domain of HSP90 chaperone/DNA topoisomerase II/histidine kinase"/>
    <property type="match status" value="1"/>
</dbReference>
<evidence type="ECO:0000256" key="1">
    <source>
        <dbReference type="ARBA" id="ARBA00022679"/>
    </source>
</evidence>
<dbReference type="PANTHER" id="PTHR24421">
    <property type="entry name" value="NITRATE/NITRITE SENSOR PROTEIN NARX-RELATED"/>
    <property type="match status" value="1"/>
</dbReference>
<dbReference type="Pfam" id="PF07730">
    <property type="entry name" value="HisKA_3"/>
    <property type="match status" value="1"/>
</dbReference>
<organism evidence="6 7">
    <name type="scientific">Paraglaciecola arctica BSs20135</name>
    <dbReference type="NCBI Taxonomy" id="493475"/>
    <lineage>
        <taxon>Bacteria</taxon>
        <taxon>Pseudomonadati</taxon>
        <taxon>Pseudomonadota</taxon>
        <taxon>Gammaproteobacteria</taxon>
        <taxon>Alteromonadales</taxon>
        <taxon>Alteromonadaceae</taxon>
        <taxon>Paraglaciecola</taxon>
    </lineage>
</organism>
<keyword evidence="4" id="KW-0472">Membrane</keyword>
<dbReference type="SMART" id="SM00387">
    <property type="entry name" value="HATPase_c"/>
    <property type="match status" value="1"/>
</dbReference>
<dbReference type="InterPro" id="IPR036890">
    <property type="entry name" value="HATPase_C_sf"/>
</dbReference>
<protein>
    <submittedName>
        <fullName evidence="6">Two-component system, NarL family, sensor histidine kinase DesK</fullName>
        <ecNumber evidence="6">2.7.13.3</ecNumber>
    </submittedName>
</protein>
<dbReference type="InterPro" id="IPR003594">
    <property type="entry name" value="HATPase_dom"/>
</dbReference>
<dbReference type="CDD" id="cd16917">
    <property type="entry name" value="HATPase_UhpB-NarQ-NarX-like"/>
    <property type="match status" value="1"/>
</dbReference>
<dbReference type="Proteomes" id="UP000006327">
    <property type="component" value="Unassembled WGS sequence"/>
</dbReference>
<feature type="transmembrane region" description="Helical" evidence="4">
    <location>
        <begin position="111"/>
        <end position="130"/>
    </location>
</feature>
<dbReference type="AlphaFoldDB" id="K6XM76"/>
<accession>K6XM76</accession>
<dbReference type="EC" id="2.7.13.3" evidence="6"/>
<evidence type="ECO:0000256" key="4">
    <source>
        <dbReference type="SAM" id="Phobius"/>
    </source>
</evidence>
<dbReference type="Gene3D" id="3.30.565.10">
    <property type="entry name" value="Histidine kinase-like ATPase, C-terminal domain"/>
    <property type="match status" value="1"/>
</dbReference>
<dbReference type="InterPro" id="IPR050482">
    <property type="entry name" value="Sensor_HK_TwoCompSys"/>
</dbReference>
<keyword evidence="7" id="KW-1185">Reference proteome</keyword>
<dbReference type="Pfam" id="PF02518">
    <property type="entry name" value="HATPase_c"/>
    <property type="match status" value="1"/>
</dbReference>
<proteinExistence type="predicted"/>
<name>K6XM76_9ALTE</name>
<evidence type="ECO:0000256" key="3">
    <source>
        <dbReference type="ARBA" id="ARBA00023012"/>
    </source>
</evidence>
<dbReference type="GO" id="GO:0000155">
    <property type="term" value="F:phosphorelay sensor kinase activity"/>
    <property type="evidence" value="ECO:0007669"/>
    <property type="project" value="InterPro"/>
</dbReference>
<dbReference type="eggNOG" id="COG4585">
    <property type="taxonomic scope" value="Bacteria"/>
</dbReference>
<reference evidence="6 7" key="1">
    <citation type="journal article" date="2017" name="Antonie Van Leeuwenhoek">
        <title>Rhizobium rhizosphaerae sp. nov., a novel species isolated from rice rhizosphere.</title>
        <authorList>
            <person name="Zhao J.J."/>
            <person name="Zhang J."/>
            <person name="Zhang R.J."/>
            <person name="Zhang C.W."/>
            <person name="Yin H.Q."/>
            <person name="Zhang X.X."/>
        </authorList>
    </citation>
    <scope>NUCLEOTIDE SEQUENCE [LARGE SCALE GENOMIC DNA]</scope>
    <source>
        <strain evidence="6 7">BSs20135</strain>
    </source>
</reference>
<keyword evidence="2 6" id="KW-0418">Kinase</keyword>
<comment type="caution">
    <text evidence="6">The sequence shown here is derived from an EMBL/GenBank/DDBJ whole genome shotgun (WGS) entry which is preliminary data.</text>
</comment>
<evidence type="ECO:0000313" key="6">
    <source>
        <dbReference type="EMBL" id="GAC21759.1"/>
    </source>
</evidence>
<dbReference type="EMBL" id="BAEO01000065">
    <property type="protein sequence ID" value="GAC21759.1"/>
    <property type="molecule type" value="Genomic_DNA"/>
</dbReference>
<keyword evidence="3" id="KW-0902">Two-component regulatory system</keyword>
<evidence type="ECO:0000313" key="7">
    <source>
        <dbReference type="Proteomes" id="UP000006327"/>
    </source>
</evidence>
<gene>
    <name evidence="6" type="primary">desK</name>
    <name evidence="6" type="ORF">GARC_4822</name>
</gene>
<feature type="transmembrane region" description="Helical" evidence="4">
    <location>
        <begin position="71"/>
        <end position="99"/>
    </location>
</feature>
<feature type="transmembrane region" description="Helical" evidence="4">
    <location>
        <begin position="20"/>
        <end position="39"/>
    </location>
</feature>
<keyword evidence="4" id="KW-0812">Transmembrane</keyword>
<dbReference type="PANTHER" id="PTHR24421:SF63">
    <property type="entry name" value="SENSOR HISTIDINE KINASE DESK"/>
    <property type="match status" value="1"/>
</dbReference>
<evidence type="ECO:0000256" key="2">
    <source>
        <dbReference type="ARBA" id="ARBA00022777"/>
    </source>
</evidence>
<evidence type="ECO:0000259" key="5">
    <source>
        <dbReference type="SMART" id="SM00387"/>
    </source>
</evidence>
<keyword evidence="4" id="KW-1133">Transmembrane helix</keyword>
<sequence>MNIFRKIDSWLLPRNLNEQFSPYVWLIYLPLFFVPVIIFHQEPMDLVWTLLATMAFLGLYFHAYWVKSQDVIYHIVTILLIATLTAFVTATACTLFIYAGAFCSRLKPLKYAVAVLIGLLLWITAISWIFDFESYFYMPALIFTLIVGGLNIYQYALHQNKQELILSRKETQRLAQVAERERIARDLHDLIGHTFSVITLKADLAGRLMDKGQDTDLEKARTEIKQLEEISRDALSQVREVVSGYRTSDLLSELGNAKNVFGSVDIQFQYQFENIDEQQIGLDSASNKELAIVLRELVTNIIKHAKATQVTVIIKHEDGKIVLAMQDDGQGFENALHKGFGIKGIEERIQKLKGFVNIKTGGEYSGTLSEISLPMTTRDPSL</sequence>
<dbReference type="STRING" id="493475.GARC_4822"/>
<keyword evidence="1 6" id="KW-0808">Transferase</keyword>
<dbReference type="GO" id="GO:0016020">
    <property type="term" value="C:membrane"/>
    <property type="evidence" value="ECO:0007669"/>
    <property type="project" value="InterPro"/>
</dbReference>
<feature type="transmembrane region" description="Helical" evidence="4">
    <location>
        <begin position="46"/>
        <end position="65"/>
    </location>
</feature>
<feature type="domain" description="Histidine kinase/HSP90-like ATPase" evidence="5">
    <location>
        <begin position="285"/>
        <end position="377"/>
    </location>
</feature>
<feature type="transmembrane region" description="Helical" evidence="4">
    <location>
        <begin position="136"/>
        <end position="157"/>
    </location>
</feature>
<dbReference type="InterPro" id="IPR011712">
    <property type="entry name" value="Sig_transdc_His_kin_sub3_dim/P"/>
</dbReference>
<dbReference type="GO" id="GO:0046983">
    <property type="term" value="F:protein dimerization activity"/>
    <property type="evidence" value="ECO:0007669"/>
    <property type="project" value="InterPro"/>
</dbReference>
<dbReference type="Gene3D" id="1.20.5.1930">
    <property type="match status" value="1"/>
</dbReference>